<dbReference type="PANTHER" id="PTHR12395:SF9">
    <property type="entry name" value="DECAPPING AND EXORIBONUCLEASE PROTEIN"/>
    <property type="match status" value="1"/>
</dbReference>
<dbReference type="Pfam" id="PF08652">
    <property type="entry name" value="RAI1"/>
    <property type="match status" value="1"/>
</dbReference>
<accession>A0AAV5WST5</accession>
<dbReference type="GO" id="GO:0003723">
    <property type="term" value="F:RNA binding"/>
    <property type="evidence" value="ECO:0007669"/>
    <property type="project" value="UniProtKB-KW"/>
</dbReference>
<comment type="subcellular location">
    <subcellularLocation>
        <location evidence="2">Nucleus</location>
    </subcellularLocation>
</comment>
<dbReference type="AlphaFoldDB" id="A0AAV5WST5"/>
<keyword evidence="2" id="KW-0378">Hydrolase</keyword>
<feature type="non-terminal residue" evidence="4">
    <location>
        <position position="345"/>
    </location>
</feature>
<organism evidence="4 5">
    <name type="scientific">Pristionchus fissidentatus</name>
    <dbReference type="NCBI Taxonomy" id="1538716"/>
    <lineage>
        <taxon>Eukaryota</taxon>
        <taxon>Metazoa</taxon>
        <taxon>Ecdysozoa</taxon>
        <taxon>Nematoda</taxon>
        <taxon>Chromadorea</taxon>
        <taxon>Rhabditida</taxon>
        <taxon>Rhabditina</taxon>
        <taxon>Diplogasteromorpha</taxon>
        <taxon>Diplogasteroidea</taxon>
        <taxon>Neodiplogasteridae</taxon>
        <taxon>Pristionchus</taxon>
    </lineage>
</organism>
<dbReference type="InterPro" id="IPR013961">
    <property type="entry name" value="RAI1"/>
</dbReference>
<protein>
    <recommendedName>
        <fullName evidence="2">Decapping nuclease</fullName>
        <ecNumber evidence="2">3.6.1.-</ecNumber>
    </recommendedName>
</protein>
<dbReference type="Proteomes" id="UP001432322">
    <property type="component" value="Unassembled WGS sequence"/>
</dbReference>
<dbReference type="GO" id="GO:0110155">
    <property type="term" value="P:NAD-cap decapping"/>
    <property type="evidence" value="ECO:0007669"/>
    <property type="project" value="TreeGrafter"/>
</dbReference>
<keyword evidence="5" id="KW-1185">Reference proteome</keyword>
<comment type="function">
    <text evidence="2">Decapping enzyme for NAD-capped RNAs: specifically hydrolyzes the nicotinamide adenine dinucleotide (NAD) cap from a subset of RNAs by removing the entire NAD moiety from the 5'-end of an NAD-capped RNA.</text>
</comment>
<evidence type="ECO:0000256" key="2">
    <source>
        <dbReference type="RuleBase" id="RU367113"/>
    </source>
</evidence>
<dbReference type="GO" id="GO:0005829">
    <property type="term" value="C:cytosol"/>
    <property type="evidence" value="ECO:0007669"/>
    <property type="project" value="TreeGrafter"/>
</dbReference>
<dbReference type="GO" id="GO:0000956">
    <property type="term" value="P:nuclear-transcribed mRNA catabolic process"/>
    <property type="evidence" value="ECO:0007669"/>
    <property type="project" value="TreeGrafter"/>
</dbReference>
<dbReference type="EMBL" id="BTSY01000006">
    <property type="protein sequence ID" value="GMT33685.1"/>
    <property type="molecule type" value="Genomic_DNA"/>
</dbReference>
<name>A0AAV5WST5_9BILA</name>
<evidence type="ECO:0000259" key="3">
    <source>
        <dbReference type="Pfam" id="PF08652"/>
    </source>
</evidence>
<gene>
    <name evidence="4" type="ORF">PFISCL1PPCAC_24982</name>
</gene>
<comment type="similarity">
    <text evidence="1 2">Belongs to the DXO/Dom3Z family.</text>
</comment>
<sequence>QFAIRKQNYNSRCGVLSGQRSISEYSVTVDGEVINDRSNARYLIEENISDHVFFDLKKGLETFTDRDASIRGDPCLFSICRWACAQQGDTVEKVFEDAEFAGKRGVFIKIANTLHSYHPQKWKPEDAWSMVAVKMSGVILIGWEKIYDRDEGDITTYSGYKFHQYMTTDSPNGEPDTDSPIDIRPAFNMMVRSNISVGGRTLKICCVSQTDVFRGDEPINLKTAVEAKRNGFFRILDEVLSSELGLVKFVVTGMKNSNDSTDGYFIQKIETRSVADLKRSLNGAEKRSYAFLFDILSLVKSVLEGEEVACDISFVPKRGIILITPISMEQAKERKNGVTPEFVTR</sequence>
<keyword evidence="2" id="KW-0694">RNA-binding</keyword>
<dbReference type="GO" id="GO:0005634">
    <property type="term" value="C:nucleus"/>
    <property type="evidence" value="ECO:0007669"/>
    <property type="project" value="UniProtKB-SubCell"/>
</dbReference>
<dbReference type="InterPro" id="IPR039039">
    <property type="entry name" value="RAI1-like_fam"/>
</dbReference>
<evidence type="ECO:0000256" key="1">
    <source>
        <dbReference type="ARBA" id="ARBA00006562"/>
    </source>
</evidence>
<keyword evidence="2" id="KW-0547">Nucleotide-binding</keyword>
<dbReference type="GO" id="GO:0004518">
    <property type="term" value="F:nuclease activity"/>
    <property type="evidence" value="ECO:0007669"/>
    <property type="project" value="UniProtKB-KW"/>
</dbReference>
<evidence type="ECO:0000313" key="5">
    <source>
        <dbReference type="Proteomes" id="UP001432322"/>
    </source>
</evidence>
<keyword evidence="2" id="KW-0539">Nucleus</keyword>
<evidence type="ECO:0000313" key="4">
    <source>
        <dbReference type="EMBL" id="GMT33685.1"/>
    </source>
</evidence>
<feature type="non-terminal residue" evidence="4">
    <location>
        <position position="1"/>
    </location>
</feature>
<dbReference type="PANTHER" id="PTHR12395">
    <property type="entry name" value="DOM-3 RELATED"/>
    <property type="match status" value="1"/>
</dbReference>
<keyword evidence="2" id="KW-0540">Nuclease</keyword>
<proteinExistence type="inferred from homology"/>
<reference evidence="4" key="1">
    <citation type="submission" date="2023-10" db="EMBL/GenBank/DDBJ databases">
        <title>Genome assembly of Pristionchus species.</title>
        <authorList>
            <person name="Yoshida K."/>
            <person name="Sommer R.J."/>
        </authorList>
    </citation>
    <scope>NUCLEOTIDE SEQUENCE</scope>
    <source>
        <strain evidence="4">RS5133</strain>
    </source>
</reference>
<comment type="caution">
    <text evidence="4">The sequence shown here is derived from an EMBL/GenBank/DDBJ whole genome shotgun (WGS) entry which is preliminary data.</text>
</comment>
<dbReference type="EC" id="3.6.1.-" evidence="2"/>
<feature type="domain" description="RAI1-like" evidence="3">
    <location>
        <begin position="21"/>
        <end position="332"/>
    </location>
</feature>
<dbReference type="GO" id="GO:0000166">
    <property type="term" value="F:nucleotide binding"/>
    <property type="evidence" value="ECO:0007669"/>
    <property type="project" value="UniProtKB-KW"/>
</dbReference>
<comment type="cofactor">
    <cofactor evidence="2">
        <name>a divalent metal cation</name>
        <dbReference type="ChEBI" id="CHEBI:60240"/>
    </cofactor>
</comment>
<dbReference type="GO" id="GO:0046872">
    <property type="term" value="F:metal ion binding"/>
    <property type="evidence" value="ECO:0007669"/>
    <property type="project" value="UniProtKB-KW"/>
</dbReference>
<dbReference type="GO" id="GO:0034353">
    <property type="term" value="F:mRNA 5'-diphosphatase activity"/>
    <property type="evidence" value="ECO:0007669"/>
    <property type="project" value="TreeGrafter"/>
</dbReference>
<keyword evidence="2" id="KW-0479">Metal-binding</keyword>